<dbReference type="RefSeq" id="WP_181043856.1">
    <property type="nucleotide sequence ID" value="NZ_CP154825.1"/>
</dbReference>
<comment type="caution">
    <text evidence="2">The sequence shown here is derived from an EMBL/GenBank/DDBJ whole genome shotgun (WGS) entry which is preliminary data.</text>
</comment>
<proteinExistence type="predicted"/>
<dbReference type="InterPro" id="IPR055726">
    <property type="entry name" value="DUF7302"/>
</dbReference>
<dbReference type="EMBL" id="PTIX01000027">
    <property type="protein sequence ID" value="PPK63519.1"/>
    <property type="molecule type" value="Genomic_DNA"/>
</dbReference>
<dbReference type="AlphaFoldDB" id="A0A2S6GE65"/>
<dbReference type="Pfam" id="PF23976">
    <property type="entry name" value="DUF7302"/>
    <property type="match status" value="1"/>
</dbReference>
<reference evidence="2 3" key="1">
    <citation type="submission" date="2018-02" db="EMBL/GenBank/DDBJ databases">
        <title>Genomic Encyclopedia of Archaeal and Bacterial Type Strains, Phase II (KMG-II): from individual species to whole genera.</title>
        <authorList>
            <person name="Goeker M."/>
        </authorList>
    </citation>
    <scope>NUCLEOTIDE SEQUENCE [LARGE SCALE GENOMIC DNA]</scope>
    <source>
        <strain evidence="2 3">YU 961-1</strain>
    </source>
</reference>
<organism evidence="2 3">
    <name type="scientific">Actinokineospora auranticolor</name>
    <dbReference type="NCBI Taxonomy" id="155976"/>
    <lineage>
        <taxon>Bacteria</taxon>
        <taxon>Bacillati</taxon>
        <taxon>Actinomycetota</taxon>
        <taxon>Actinomycetes</taxon>
        <taxon>Pseudonocardiales</taxon>
        <taxon>Pseudonocardiaceae</taxon>
        <taxon>Actinokineospora</taxon>
    </lineage>
</organism>
<keyword evidence="3" id="KW-1185">Reference proteome</keyword>
<name>A0A2S6GE65_9PSEU</name>
<protein>
    <submittedName>
        <fullName evidence="2">Uncharacterized protein</fullName>
    </submittedName>
</protein>
<sequence>MELINTVGTRVHVRDELAARLIAAGYREPTTPPTPARRTTTRAKRTRGRGQ</sequence>
<gene>
    <name evidence="2" type="ORF">CLV40_12746</name>
</gene>
<dbReference type="Proteomes" id="UP000239203">
    <property type="component" value="Unassembled WGS sequence"/>
</dbReference>
<feature type="region of interest" description="Disordered" evidence="1">
    <location>
        <begin position="24"/>
        <end position="51"/>
    </location>
</feature>
<evidence type="ECO:0000313" key="2">
    <source>
        <dbReference type="EMBL" id="PPK63519.1"/>
    </source>
</evidence>
<feature type="compositionally biased region" description="Basic residues" evidence="1">
    <location>
        <begin position="39"/>
        <end position="51"/>
    </location>
</feature>
<evidence type="ECO:0000313" key="3">
    <source>
        <dbReference type="Proteomes" id="UP000239203"/>
    </source>
</evidence>
<accession>A0A2S6GE65</accession>
<evidence type="ECO:0000256" key="1">
    <source>
        <dbReference type="SAM" id="MobiDB-lite"/>
    </source>
</evidence>